<dbReference type="Proteomes" id="UP000277570">
    <property type="component" value="Unassembled WGS sequence"/>
</dbReference>
<evidence type="ECO:0000256" key="1">
    <source>
        <dbReference type="ARBA" id="ARBA00022490"/>
    </source>
</evidence>
<comment type="caution">
    <text evidence="5">The sequence shown here is derived from an EMBL/GenBank/DDBJ whole genome shotgun (WGS) entry which is preliminary data.</text>
</comment>
<dbReference type="Gene3D" id="3.90.550.10">
    <property type="entry name" value="Spore Coat Polysaccharide Biosynthesis Protein SpsA, Chain A"/>
    <property type="match status" value="1"/>
</dbReference>
<name>A0ABY6SNY1_9CLOT</name>
<dbReference type="InterPro" id="IPR023214">
    <property type="entry name" value="HAD_sf"/>
</dbReference>
<dbReference type="Gene3D" id="3.40.50.1000">
    <property type="entry name" value="HAD superfamily/HAD-like"/>
    <property type="match status" value="1"/>
</dbReference>
<gene>
    <name evidence="5" type="primary">gmhB</name>
    <name evidence="5" type="ORF">NCTC10913_00494</name>
</gene>
<keyword evidence="6" id="KW-1185">Reference proteome</keyword>
<dbReference type="InterPro" id="IPR050486">
    <property type="entry name" value="Mannose-1P_guanyltransferase"/>
</dbReference>
<reference evidence="5 6" key="1">
    <citation type="submission" date="2018-11" db="EMBL/GenBank/DDBJ databases">
        <authorList>
            <consortium name="Pathogen Informatics"/>
        </authorList>
    </citation>
    <scope>NUCLEOTIDE SEQUENCE [LARGE SCALE GENOMIC DNA]</scope>
    <source>
        <strain evidence="5 6">NCTC10913</strain>
    </source>
</reference>
<dbReference type="EC" id="3.1.3.-" evidence="5"/>
<dbReference type="GO" id="GO:0016787">
    <property type="term" value="F:hydrolase activity"/>
    <property type="evidence" value="ECO:0007669"/>
    <property type="project" value="UniProtKB-KW"/>
</dbReference>
<accession>A0ABY6SNY1</accession>
<sequence>MQAVIMAGGKGTRLASITKNEIPKPMAIIAGKPILEWQIECLKENGIKDITLIIGYLGNKIKEYFNDGSDFGVNINYIEEKEPLGTAGSFFYLKDCLKDEYFLLAFGDVIFDIDIERMERFHKENKSIATLFVHPNSHPFDSDLIVTDDCDRILEFDSKNNNRDYWYDNCVNAGFYILDKSLCDLVKEPQKLDLEKDILMKLAKESKEIYAYRSPEYIKDVGTVERISKAEEEILRGFVKKRNLKNKQKCIFIDRDGTLNKYNGLIYKEEEFILEDFVREAISLINNSGYLAIVITNQPVVARGLCEIKDVEIIHNKMKTLLGRDGVFFDDVVFCPHHPDKGYPEENPAYKIKCNCRKPNTGMIDMCVKKYNIDIENSWIIGDTTIDIQAGVNSGLKTALVLTGEAGKDEKYSVQANIVRKDLLEAVNTILKER</sequence>
<dbReference type="CDD" id="cd07503">
    <property type="entry name" value="HAD_HisB-N"/>
    <property type="match status" value="1"/>
</dbReference>
<evidence type="ECO:0000313" key="5">
    <source>
        <dbReference type="EMBL" id="VDG69859.1"/>
    </source>
</evidence>
<dbReference type="EMBL" id="UYIN01000001">
    <property type="protein sequence ID" value="VDG69859.1"/>
    <property type="molecule type" value="Genomic_DNA"/>
</dbReference>
<dbReference type="SUPFAM" id="SSF53448">
    <property type="entry name" value="Nucleotide-diphospho-sugar transferases"/>
    <property type="match status" value="1"/>
</dbReference>
<evidence type="ECO:0000256" key="3">
    <source>
        <dbReference type="ARBA" id="ARBA00022801"/>
    </source>
</evidence>
<dbReference type="NCBIfam" id="TIGR01662">
    <property type="entry name" value="HAD-SF-IIIA"/>
    <property type="match status" value="1"/>
</dbReference>
<dbReference type="CDD" id="cd04181">
    <property type="entry name" value="NTP_transferase"/>
    <property type="match status" value="1"/>
</dbReference>
<dbReference type="InterPro" id="IPR036412">
    <property type="entry name" value="HAD-like_sf"/>
</dbReference>
<keyword evidence="3 5" id="KW-0378">Hydrolase</keyword>
<dbReference type="PANTHER" id="PTHR22572">
    <property type="entry name" value="SUGAR-1-PHOSPHATE GUANYL TRANSFERASE"/>
    <property type="match status" value="1"/>
</dbReference>
<dbReference type="Pfam" id="PF13242">
    <property type="entry name" value="Hydrolase_like"/>
    <property type="match status" value="1"/>
</dbReference>
<evidence type="ECO:0000259" key="4">
    <source>
        <dbReference type="Pfam" id="PF00483"/>
    </source>
</evidence>
<dbReference type="InterPro" id="IPR029044">
    <property type="entry name" value="Nucleotide-diphossugar_trans"/>
</dbReference>
<organism evidence="5 6">
    <name type="scientific">Clostridium carnis</name>
    <dbReference type="NCBI Taxonomy" id="1530"/>
    <lineage>
        <taxon>Bacteria</taxon>
        <taxon>Bacillati</taxon>
        <taxon>Bacillota</taxon>
        <taxon>Clostridia</taxon>
        <taxon>Eubacteriales</taxon>
        <taxon>Clostridiaceae</taxon>
        <taxon>Clostridium</taxon>
    </lineage>
</organism>
<protein>
    <submittedName>
        <fullName evidence="5">Histidinol-phosphate phosphatase family protein</fullName>
        <ecNumber evidence="5">3.1.3.-</ecNumber>
    </submittedName>
</protein>
<keyword evidence="1" id="KW-0963">Cytoplasm</keyword>
<dbReference type="InterPro" id="IPR006549">
    <property type="entry name" value="HAD-SF_hydro_IIIA"/>
</dbReference>
<dbReference type="InterPro" id="IPR005835">
    <property type="entry name" value="NTP_transferase_dom"/>
</dbReference>
<keyword evidence="2" id="KW-0479">Metal-binding</keyword>
<dbReference type="SUPFAM" id="SSF56784">
    <property type="entry name" value="HAD-like"/>
    <property type="match status" value="1"/>
</dbReference>
<evidence type="ECO:0000256" key="2">
    <source>
        <dbReference type="ARBA" id="ARBA00022723"/>
    </source>
</evidence>
<evidence type="ECO:0000313" key="6">
    <source>
        <dbReference type="Proteomes" id="UP000277570"/>
    </source>
</evidence>
<dbReference type="RefSeq" id="WP_125147737.1">
    <property type="nucleotide sequence ID" value="NZ_UYIN01000001.1"/>
</dbReference>
<feature type="domain" description="Nucleotidyl transferase" evidence="4">
    <location>
        <begin position="3"/>
        <end position="235"/>
    </location>
</feature>
<dbReference type="InterPro" id="IPR006543">
    <property type="entry name" value="Histidinol-phos"/>
</dbReference>
<dbReference type="NCBIfam" id="TIGR01656">
    <property type="entry name" value="Histidinol-ppas"/>
    <property type="match status" value="1"/>
</dbReference>
<proteinExistence type="predicted"/>
<dbReference type="Pfam" id="PF00483">
    <property type="entry name" value="NTP_transferase"/>
    <property type="match status" value="1"/>
</dbReference>